<evidence type="ECO:0000256" key="3">
    <source>
        <dbReference type="ARBA" id="ARBA00022452"/>
    </source>
</evidence>
<keyword evidence="4" id="KW-0410">Iron transport</keyword>
<proteinExistence type="inferred from homology"/>
<protein>
    <recommendedName>
        <fullName evidence="18">TonB-dependent receptor</fullName>
    </recommendedName>
</protein>
<accession>A0A918RL25</accession>
<feature type="domain" description="TonB-dependent receptor plug" evidence="15">
    <location>
        <begin position="49"/>
        <end position="155"/>
    </location>
</feature>
<dbReference type="InterPro" id="IPR039426">
    <property type="entry name" value="TonB-dep_rcpt-like"/>
</dbReference>
<dbReference type="PANTHER" id="PTHR32552">
    <property type="entry name" value="FERRICHROME IRON RECEPTOR-RELATED"/>
    <property type="match status" value="1"/>
</dbReference>
<organism evidence="16 17">
    <name type="scientific">Novosphingobium arvoryzae</name>
    <dbReference type="NCBI Taxonomy" id="1256514"/>
    <lineage>
        <taxon>Bacteria</taxon>
        <taxon>Pseudomonadati</taxon>
        <taxon>Pseudomonadota</taxon>
        <taxon>Alphaproteobacteria</taxon>
        <taxon>Sphingomonadales</taxon>
        <taxon>Sphingomonadaceae</taxon>
        <taxon>Novosphingobium</taxon>
    </lineage>
</organism>
<dbReference type="Proteomes" id="UP000634139">
    <property type="component" value="Unassembled WGS sequence"/>
</dbReference>
<reference evidence="16" key="2">
    <citation type="submission" date="2020-09" db="EMBL/GenBank/DDBJ databases">
        <authorList>
            <person name="Sun Q."/>
            <person name="Kim S."/>
        </authorList>
    </citation>
    <scope>NUCLEOTIDE SEQUENCE</scope>
    <source>
        <strain evidence="16">KCTC 32422</strain>
    </source>
</reference>
<dbReference type="Gene3D" id="2.40.170.20">
    <property type="entry name" value="TonB-dependent receptor, beta-barrel domain"/>
    <property type="match status" value="1"/>
</dbReference>
<keyword evidence="5 11" id="KW-0812">Transmembrane</keyword>
<comment type="caution">
    <text evidence="16">The sequence shown here is derived from an EMBL/GenBank/DDBJ whole genome shotgun (WGS) entry which is preliminary data.</text>
</comment>
<dbReference type="PROSITE" id="PS52016">
    <property type="entry name" value="TONB_DEPENDENT_REC_3"/>
    <property type="match status" value="1"/>
</dbReference>
<evidence type="ECO:0000256" key="10">
    <source>
        <dbReference type="ARBA" id="ARBA00023237"/>
    </source>
</evidence>
<evidence type="ECO:0000256" key="12">
    <source>
        <dbReference type="RuleBase" id="RU003357"/>
    </source>
</evidence>
<keyword evidence="17" id="KW-1185">Reference proteome</keyword>
<dbReference type="AlphaFoldDB" id="A0A918RL25"/>
<keyword evidence="8 12" id="KW-0798">TonB box</keyword>
<evidence type="ECO:0000256" key="9">
    <source>
        <dbReference type="ARBA" id="ARBA00023136"/>
    </source>
</evidence>
<evidence type="ECO:0000256" key="8">
    <source>
        <dbReference type="ARBA" id="ARBA00023077"/>
    </source>
</evidence>
<evidence type="ECO:0000313" key="16">
    <source>
        <dbReference type="EMBL" id="GHA01184.1"/>
    </source>
</evidence>
<dbReference type="GO" id="GO:0006826">
    <property type="term" value="P:iron ion transport"/>
    <property type="evidence" value="ECO:0007669"/>
    <property type="project" value="UniProtKB-KW"/>
</dbReference>
<keyword evidence="7" id="KW-0406">Ion transport</keyword>
<feature type="signal peptide" evidence="13">
    <location>
        <begin position="1"/>
        <end position="25"/>
    </location>
</feature>
<keyword evidence="10 11" id="KW-0998">Cell outer membrane</keyword>
<dbReference type="Pfam" id="PF07715">
    <property type="entry name" value="Plug"/>
    <property type="match status" value="1"/>
</dbReference>
<gene>
    <name evidence="16" type="ORF">GCM10011617_22370</name>
</gene>
<sequence length="790" mass="85184">MTKSSIRRVLLASACGFAIATPAFAQDAADETEDPNVIVVTAQNRSQSVNDVPIAIDVVNGEALQNAGFKDMNDIDQVAPVVQLNQDQGTVKVTVRGVGTGSNDEAQDTSVVINIDGEYVNRPNVLGTALFDIERVEVLRGPQGTLYGRNSTGGAINFITRKPGRDFGLNASASYGNYNALRLDGGVDLPLGEIGGLRVAGFYEDRDGYVSHPARAAFGPYPAFAGGRSDDNHAYGGRASLRLEPTEGLTVDVSGEVARREFTPQAFAAVDLNAAGNGPGATCALNGYVRVAPAYTQTLCSPANTNFLASVDRSKYFAPGFGLGKVGQDTHAIRGRIAYEISDAVTLTYTGGYRSFSGDSNNYLTLPISYRSYSFMDEARSHSHELRLNGDLNGIIYQVGAFYFKETLDRESGFMLPIGGPNGTFLSYFGRDVTSDSRSLFGQVEVPLGETLTAVGGLRYTDSDRKAIYRNASPFGATGPDPALFNAGPARKAFSSLRYLTTLNLNPPKEDKITWLAGLNFKPNSDTLVFVKASTGFKAGGFDSVGSYRPETNTAFEAGWKQSFGESSQHQFNLGAFYYDYKDLQVSVLLDTAIGGQTFNAGKAKIWGLEASADIKLSDNDTFRASVNYLNAEYKQLLAQFNVYTVPGTGADINGVGDLDPTRAGVQQPNFAGNRPAFSPSMIVTVGYDHVFDMGSMGTLKASVNSTFKSSYFTDFYNNRDGKQTAFSQTDLSLEYKPENEKFTITGFVRNLENNRPLTYGSFVSAGPDDIFNWQFGAPLTYGVRVGIDF</sequence>
<evidence type="ECO:0000256" key="1">
    <source>
        <dbReference type="ARBA" id="ARBA00004571"/>
    </source>
</evidence>
<keyword evidence="2 11" id="KW-0813">Transport</keyword>
<evidence type="ECO:0000313" key="17">
    <source>
        <dbReference type="Proteomes" id="UP000634139"/>
    </source>
</evidence>
<evidence type="ECO:0000256" key="11">
    <source>
        <dbReference type="PROSITE-ProRule" id="PRU01360"/>
    </source>
</evidence>
<keyword evidence="13" id="KW-0732">Signal</keyword>
<dbReference type="EMBL" id="BMZD01000005">
    <property type="protein sequence ID" value="GHA01184.1"/>
    <property type="molecule type" value="Genomic_DNA"/>
</dbReference>
<dbReference type="InterPro" id="IPR000531">
    <property type="entry name" value="Beta-barrel_TonB"/>
</dbReference>
<comment type="similarity">
    <text evidence="11 12">Belongs to the TonB-dependent receptor family.</text>
</comment>
<evidence type="ECO:0000256" key="5">
    <source>
        <dbReference type="ARBA" id="ARBA00022692"/>
    </source>
</evidence>
<keyword evidence="9 11" id="KW-0472">Membrane</keyword>
<dbReference type="GO" id="GO:0009279">
    <property type="term" value="C:cell outer membrane"/>
    <property type="evidence" value="ECO:0007669"/>
    <property type="project" value="UniProtKB-SubCell"/>
</dbReference>
<evidence type="ECO:0000256" key="13">
    <source>
        <dbReference type="SAM" id="SignalP"/>
    </source>
</evidence>
<feature type="chain" id="PRO_5037249474" description="TonB-dependent receptor" evidence="13">
    <location>
        <begin position="26"/>
        <end position="790"/>
    </location>
</feature>
<keyword evidence="3 11" id="KW-1134">Transmembrane beta strand</keyword>
<evidence type="ECO:0008006" key="18">
    <source>
        <dbReference type="Google" id="ProtNLM"/>
    </source>
</evidence>
<comment type="subcellular location">
    <subcellularLocation>
        <location evidence="1 11">Cell outer membrane</location>
        <topology evidence="1 11">Multi-pass membrane protein</topology>
    </subcellularLocation>
</comment>
<evidence type="ECO:0000259" key="15">
    <source>
        <dbReference type="Pfam" id="PF07715"/>
    </source>
</evidence>
<dbReference type="InterPro" id="IPR012910">
    <property type="entry name" value="Plug_dom"/>
</dbReference>
<dbReference type="Pfam" id="PF00593">
    <property type="entry name" value="TonB_dep_Rec_b-barrel"/>
    <property type="match status" value="1"/>
</dbReference>
<dbReference type="RefSeq" id="WP_189541540.1">
    <property type="nucleotide sequence ID" value="NZ_BMZD01000005.1"/>
</dbReference>
<reference evidence="16" key="1">
    <citation type="journal article" date="2014" name="Int. J. Syst. Evol. Microbiol.">
        <title>Complete genome sequence of Corynebacterium casei LMG S-19264T (=DSM 44701T), isolated from a smear-ripened cheese.</title>
        <authorList>
            <consortium name="US DOE Joint Genome Institute (JGI-PGF)"/>
            <person name="Walter F."/>
            <person name="Albersmeier A."/>
            <person name="Kalinowski J."/>
            <person name="Ruckert C."/>
        </authorList>
    </citation>
    <scope>NUCLEOTIDE SEQUENCE</scope>
    <source>
        <strain evidence="16">KCTC 32422</strain>
    </source>
</reference>
<evidence type="ECO:0000256" key="2">
    <source>
        <dbReference type="ARBA" id="ARBA00022448"/>
    </source>
</evidence>
<name>A0A918RL25_9SPHN</name>
<evidence type="ECO:0000256" key="7">
    <source>
        <dbReference type="ARBA" id="ARBA00023065"/>
    </source>
</evidence>
<evidence type="ECO:0000259" key="14">
    <source>
        <dbReference type="Pfam" id="PF00593"/>
    </source>
</evidence>
<feature type="domain" description="TonB-dependent receptor-like beta-barrel" evidence="14">
    <location>
        <begin position="315"/>
        <end position="752"/>
    </location>
</feature>
<evidence type="ECO:0000256" key="4">
    <source>
        <dbReference type="ARBA" id="ARBA00022496"/>
    </source>
</evidence>
<dbReference type="PANTHER" id="PTHR32552:SF81">
    <property type="entry name" value="TONB-DEPENDENT OUTER MEMBRANE RECEPTOR"/>
    <property type="match status" value="1"/>
</dbReference>
<evidence type="ECO:0000256" key="6">
    <source>
        <dbReference type="ARBA" id="ARBA00023004"/>
    </source>
</evidence>
<dbReference type="SUPFAM" id="SSF56935">
    <property type="entry name" value="Porins"/>
    <property type="match status" value="1"/>
</dbReference>
<keyword evidence="6" id="KW-0408">Iron</keyword>
<dbReference type="InterPro" id="IPR036942">
    <property type="entry name" value="Beta-barrel_TonB_sf"/>
</dbReference>